<dbReference type="eggNOG" id="ENOG502T8PA">
    <property type="taxonomic scope" value="Eukaryota"/>
</dbReference>
<protein>
    <submittedName>
        <fullName evidence="4">GH12145</fullName>
    </submittedName>
</protein>
<dbReference type="SUPFAM" id="SSF100895">
    <property type="entry name" value="Kazal-type serine protease inhibitors"/>
    <property type="match status" value="1"/>
</dbReference>
<evidence type="ECO:0000256" key="1">
    <source>
        <dbReference type="SAM" id="MobiDB-lite"/>
    </source>
</evidence>
<reference evidence="4 5" key="1">
    <citation type="journal article" date="2007" name="Nature">
        <title>Evolution of genes and genomes on the Drosophila phylogeny.</title>
        <authorList>
            <consortium name="Drosophila 12 Genomes Consortium"/>
            <person name="Clark A.G."/>
            <person name="Eisen M.B."/>
            <person name="Smith D.R."/>
            <person name="Bergman C.M."/>
            <person name="Oliver B."/>
            <person name="Markow T.A."/>
            <person name="Kaufman T.C."/>
            <person name="Kellis M."/>
            <person name="Gelbart W."/>
            <person name="Iyer V.N."/>
            <person name="Pollard D.A."/>
            <person name="Sackton T.B."/>
            <person name="Larracuente A.M."/>
            <person name="Singh N.D."/>
            <person name="Abad J.P."/>
            <person name="Abt D.N."/>
            <person name="Adryan B."/>
            <person name="Aguade M."/>
            <person name="Akashi H."/>
            <person name="Anderson W.W."/>
            <person name="Aquadro C.F."/>
            <person name="Ardell D.H."/>
            <person name="Arguello R."/>
            <person name="Artieri C.G."/>
            <person name="Barbash D.A."/>
            <person name="Barker D."/>
            <person name="Barsanti P."/>
            <person name="Batterham P."/>
            <person name="Batzoglou S."/>
            <person name="Begun D."/>
            <person name="Bhutkar A."/>
            <person name="Blanco E."/>
            <person name="Bosak S.A."/>
            <person name="Bradley R.K."/>
            <person name="Brand A.D."/>
            <person name="Brent M.R."/>
            <person name="Brooks A.N."/>
            <person name="Brown R.H."/>
            <person name="Butlin R.K."/>
            <person name="Caggese C."/>
            <person name="Calvi B.R."/>
            <person name="Bernardo de Carvalho A."/>
            <person name="Caspi A."/>
            <person name="Castrezana S."/>
            <person name="Celniker S.E."/>
            <person name="Chang J.L."/>
            <person name="Chapple C."/>
            <person name="Chatterji S."/>
            <person name="Chinwalla A."/>
            <person name="Civetta A."/>
            <person name="Clifton S.W."/>
            <person name="Comeron J.M."/>
            <person name="Costello J.C."/>
            <person name="Coyne J.A."/>
            <person name="Daub J."/>
            <person name="David R.G."/>
            <person name="Delcher A.L."/>
            <person name="Delehaunty K."/>
            <person name="Do C.B."/>
            <person name="Ebling H."/>
            <person name="Edwards K."/>
            <person name="Eickbush T."/>
            <person name="Evans J.D."/>
            <person name="Filipski A."/>
            <person name="Findeiss S."/>
            <person name="Freyhult E."/>
            <person name="Fulton L."/>
            <person name="Fulton R."/>
            <person name="Garcia A.C."/>
            <person name="Gardiner A."/>
            <person name="Garfield D.A."/>
            <person name="Garvin B.E."/>
            <person name="Gibson G."/>
            <person name="Gilbert D."/>
            <person name="Gnerre S."/>
            <person name="Godfrey J."/>
            <person name="Good R."/>
            <person name="Gotea V."/>
            <person name="Gravely B."/>
            <person name="Greenberg A.J."/>
            <person name="Griffiths-Jones S."/>
            <person name="Gross S."/>
            <person name="Guigo R."/>
            <person name="Gustafson E.A."/>
            <person name="Haerty W."/>
            <person name="Hahn M.W."/>
            <person name="Halligan D.L."/>
            <person name="Halpern A.L."/>
            <person name="Halter G.M."/>
            <person name="Han M.V."/>
            <person name="Heger A."/>
            <person name="Hillier L."/>
            <person name="Hinrichs A.S."/>
            <person name="Holmes I."/>
            <person name="Hoskins R.A."/>
            <person name="Hubisz M.J."/>
            <person name="Hultmark D."/>
            <person name="Huntley M.A."/>
            <person name="Jaffe D.B."/>
            <person name="Jagadeeshan S."/>
            <person name="Jeck W.R."/>
            <person name="Johnson J."/>
            <person name="Jones C.D."/>
            <person name="Jordan W.C."/>
            <person name="Karpen G.H."/>
            <person name="Kataoka E."/>
            <person name="Keightley P.D."/>
            <person name="Kheradpour P."/>
            <person name="Kirkness E.F."/>
            <person name="Koerich L.B."/>
            <person name="Kristiansen K."/>
            <person name="Kudrna D."/>
            <person name="Kulathinal R.J."/>
            <person name="Kumar S."/>
            <person name="Kwok R."/>
            <person name="Lander E."/>
            <person name="Langley C.H."/>
            <person name="Lapoint R."/>
            <person name="Lazzaro B.P."/>
            <person name="Lee S.J."/>
            <person name="Levesque L."/>
            <person name="Li R."/>
            <person name="Lin C.F."/>
            <person name="Lin M.F."/>
            <person name="Lindblad-Toh K."/>
            <person name="Llopart A."/>
            <person name="Long M."/>
            <person name="Low L."/>
            <person name="Lozovsky E."/>
            <person name="Lu J."/>
            <person name="Luo M."/>
            <person name="Machado C.A."/>
            <person name="Makalowski W."/>
            <person name="Marzo M."/>
            <person name="Matsuda M."/>
            <person name="Matzkin L."/>
            <person name="McAllister B."/>
            <person name="McBride C.S."/>
            <person name="McKernan B."/>
            <person name="McKernan K."/>
            <person name="Mendez-Lago M."/>
            <person name="Minx P."/>
            <person name="Mollenhauer M.U."/>
            <person name="Montooth K."/>
            <person name="Mount S.M."/>
            <person name="Mu X."/>
            <person name="Myers E."/>
            <person name="Negre B."/>
            <person name="Newfeld S."/>
            <person name="Nielsen R."/>
            <person name="Noor M.A."/>
            <person name="O'Grady P."/>
            <person name="Pachter L."/>
            <person name="Papaceit M."/>
            <person name="Parisi M.J."/>
            <person name="Parisi M."/>
            <person name="Parts L."/>
            <person name="Pedersen J.S."/>
            <person name="Pesole G."/>
            <person name="Phillippy A.M."/>
            <person name="Ponting C.P."/>
            <person name="Pop M."/>
            <person name="Porcelli D."/>
            <person name="Powell J.R."/>
            <person name="Prohaska S."/>
            <person name="Pruitt K."/>
            <person name="Puig M."/>
            <person name="Quesneville H."/>
            <person name="Ram K.R."/>
            <person name="Rand D."/>
            <person name="Rasmussen M.D."/>
            <person name="Reed L.K."/>
            <person name="Reenan R."/>
            <person name="Reily A."/>
            <person name="Remington K.A."/>
            <person name="Rieger T.T."/>
            <person name="Ritchie M.G."/>
            <person name="Robin C."/>
            <person name="Rogers Y.H."/>
            <person name="Rohde C."/>
            <person name="Rozas J."/>
            <person name="Rubenfield M.J."/>
            <person name="Ruiz A."/>
            <person name="Russo S."/>
            <person name="Salzberg S.L."/>
            <person name="Sanchez-Gracia A."/>
            <person name="Saranga D.J."/>
            <person name="Sato H."/>
            <person name="Schaeffer S.W."/>
            <person name="Schatz M.C."/>
            <person name="Schlenke T."/>
            <person name="Schwartz R."/>
            <person name="Segarra C."/>
            <person name="Singh R.S."/>
            <person name="Sirot L."/>
            <person name="Sirota M."/>
            <person name="Sisneros N.B."/>
            <person name="Smith C.D."/>
            <person name="Smith T.F."/>
            <person name="Spieth J."/>
            <person name="Stage D.E."/>
            <person name="Stark A."/>
            <person name="Stephan W."/>
            <person name="Strausberg R.L."/>
            <person name="Strempel S."/>
            <person name="Sturgill D."/>
            <person name="Sutton G."/>
            <person name="Sutton G.G."/>
            <person name="Tao W."/>
            <person name="Teichmann S."/>
            <person name="Tobari Y.N."/>
            <person name="Tomimura Y."/>
            <person name="Tsolas J.M."/>
            <person name="Valente V.L."/>
            <person name="Venter E."/>
            <person name="Venter J.C."/>
            <person name="Vicario S."/>
            <person name="Vieira F.G."/>
            <person name="Vilella A.J."/>
            <person name="Villasante A."/>
            <person name="Walenz B."/>
            <person name="Wang J."/>
            <person name="Wasserman M."/>
            <person name="Watts T."/>
            <person name="Wilson D."/>
            <person name="Wilson R.K."/>
            <person name="Wing R.A."/>
            <person name="Wolfner M.F."/>
            <person name="Wong A."/>
            <person name="Wong G.K."/>
            <person name="Wu C.I."/>
            <person name="Wu G."/>
            <person name="Yamamoto D."/>
            <person name="Yang H.P."/>
            <person name="Yang S.P."/>
            <person name="Yorke J.A."/>
            <person name="Yoshida K."/>
            <person name="Zdobnov E."/>
            <person name="Zhang P."/>
            <person name="Zhang Y."/>
            <person name="Zimin A.V."/>
            <person name="Baldwin J."/>
            <person name="Abdouelleil A."/>
            <person name="Abdulkadir J."/>
            <person name="Abebe A."/>
            <person name="Abera B."/>
            <person name="Abreu J."/>
            <person name="Acer S.C."/>
            <person name="Aftuck L."/>
            <person name="Alexander A."/>
            <person name="An P."/>
            <person name="Anderson E."/>
            <person name="Anderson S."/>
            <person name="Arachi H."/>
            <person name="Azer M."/>
            <person name="Bachantsang P."/>
            <person name="Barry A."/>
            <person name="Bayul T."/>
            <person name="Berlin A."/>
            <person name="Bessette D."/>
            <person name="Bloom T."/>
            <person name="Blye J."/>
            <person name="Boguslavskiy L."/>
            <person name="Bonnet C."/>
            <person name="Boukhgalter B."/>
            <person name="Bourzgui I."/>
            <person name="Brown A."/>
            <person name="Cahill P."/>
            <person name="Channer S."/>
            <person name="Cheshatsang Y."/>
            <person name="Chuda L."/>
            <person name="Citroen M."/>
            <person name="Collymore A."/>
            <person name="Cooke P."/>
            <person name="Costello M."/>
            <person name="D'Aco K."/>
            <person name="Daza R."/>
            <person name="De Haan G."/>
            <person name="DeGray S."/>
            <person name="DeMaso C."/>
            <person name="Dhargay N."/>
            <person name="Dooley K."/>
            <person name="Dooley E."/>
            <person name="Doricent M."/>
            <person name="Dorje P."/>
            <person name="Dorjee K."/>
            <person name="Dupes A."/>
            <person name="Elong R."/>
            <person name="Falk J."/>
            <person name="Farina A."/>
            <person name="Faro S."/>
            <person name="Ferguson D."/>
            <person name="Fisher S."/>
            <person name="Foley C.D."/>
            <person name="Franke A."/>
            <person name="Friedrich D."/>
            <person name="Gadbois L."/>
            <person name="Gearin G."/>
            <person name="Gearin C.R."/>
            <person name="Giannoukos G."/>
            <person name="Goode T."/>
            <person name="Graham J."/>
            <person name="Grandbois E."/>
            <person name="Grewal S."/>
            <person name="Gyaltsen K."/>
            <person name="Hafez N."/>
            <person name="Hagos B."/>
            <person name="Hall J."/>
            <person name="Henson C."/>
            <person name="Hollinger A."/>
            <person name="Honan T."/>
            <person name="Huard M.D."/>
            <person name="Hughes L."/>
            <person name="Hurhula B."/>
            <person name="Husby M.E."/>
            <person name="Kamat A."/>
            <person name="Kanga B."/>
            <person name="Kashin S."/>
            <person name="Khazanovich D."/>
            <person name="Kisner P."/>
            <person name="Lance K."/>
            <person name="Lara M."/>
            <person name="Lee W."/>
            <person name="Lennon N."/>
            <person name="Letendre F."/>
            <person name="LeVine R."/>
            <person name="Lipovsky A."/>
            <person name="Liu X."/>
            <person name="Liu J."/>
            <person name="Liu S."/>
            <person name="Lokyitsang T."/>
            <person name="Lokyitsang Y."/>
            <person name="Lubonja R."/>
            <person name="Lui A."/>
            <person name="MacDonald P."/>
            <person name="Magnisalis V."/>
            <person name="Maru K."/>
            <person name="Matthews C."/>
            <person name="McCusker W."/>
            <person name="McDonough S."/>
            <person name="Mehta T."/>
            <person name="Meldrim J."/>
            <person name="Meneus L."/>
            <person name="Mihai O."/>
            <person name="Mihalev A."/>
            <person name="Mihova T."/>
            <person name="Mittelman R."/>
            <person name="Mlenga V."/>
            <person name="Montmayeur A."/>
            <person name="Mulrain L."/>
            <person name="Navidi A."/>
            <person name="Naylor J."/>
            <person name="Negash T."/>
            <person name="Nguyen T."/>
            <person name="Nguyen N."/>
            <person name="Nicol R."/>
            <person name="Norbu C."/>
            <person name="Norbu N."/>
            <person name="Novod N."/>
            <person name="O'Neill B."/>
            <person name="Osman S."/>
            <person name="Markiewicz E."/>
            <person name="Oyono O.L."/>
            <person name="Patti C."/>
            <person name="Phunkhang P."/>
            <person name="Pierre F."/>
            <person name="Priest M."/>
            <person name="Raghuraman S."/>
            <person name="Rege F."/>
            <person name="Reyes R."/>
            <person name="Rise C."/>
            <person name="Rogov P."/>
            <person name="Ross K."/>
            <person name="Ryan E."/>
            <person name="Settipalli S."/>
            <person name="Shea T."/>
            <person name="Sherpa N."/>
            <person name="Shi L."/>
            <person name="Shih D."/>
            <person name="Sparrow T."/>
            <person name="Spaulding J."/>
            <person name="Stalker J."/>
            <person name="Stange-Thomann N."/>
            <person name="Stavropoulos S."/>
            <person name="Stone C."/>
            <person name="Strader C."/>
            <person name="Tesfaye S."/>
            <person name="Thomson T."/>
            <person name="Thoulutsang Y."/>
            <person name="Thoulutsang D."/>
            <person name="Topham K."/>
            <person name="Topping I."/>
            <person name="Tsamla T."/>
            <person name="Vassiliev H."/>
            <person name="Vo A."/>
            <person name="Wangchuk T."/>
            <person name="Wangdi T."/>
            <person name="Weiand M."/>
            <person name="Wilkinson J."/>
            <person name="Wilson A."/>
            <person name="Yadav S."/>
            <person name="Young G."/>
            <person name="Yu Q."/>
            <person name="Zembek L."/>
            <person name="Zhong D."/>
            <person name="Zimmer A."/>
            <person name="Zwirko Z."/>
            <person name="Jaffe D.B."/>
            <person name="Alvarez P."/>
            <person name="Brockman W."/>
            <person name="Butler J."/>
            <person name="Chin C."/>
            <person name="Gnerre S."/>
            <person name="Grabherr M."/>
            <person name="Kleber M."/>
            <person name="Mauceli E."/>
            <person name="MacCallum I."/>
        </authorList>
    </citation>
    <scope>NUCLEOTIDE SEQUENCE [LARGE SCALE GENOMIC DNA]</scope>
    <source>
        <strain evidence="5">Tucson 15287-2541.00</strain>
    </source>
</reference>
<dbReference type="InterPro" id="IPR002350">
    <property type="entry name" value="Kazal_dom"/>
</dbReference>
<dbReference type="PROSITE" id="PS51465">
    <property type="entry name" value="KAZAL_2"/>
    <property type="match status" value="1"/>
</dbReference>
<dbReference type="AlphaFoldDB" id="B4JJZ7"/>
<dbReference type="InterPro" id="IPR036058">
    <property type="entry name" value="Kazal_dom_sf"/>
</dbReference>
<dbReference type="Gene3D" id="3.30.60.30">
    <property type="match status" value="1"/>
</dbReference>
<feature type="chain" id="PRO_5002812415" evidence="2">
    <location>
        <begin position="40"/>
        <end position="189"/>
    </location>
</feature>
<feature type="compositionally biased region" description="Acidic residues" evidence="1">
    <location>
        <begin position="69"/>
        <end position="101"/>
    </location>
</feature>
<evidence type="ECO:0000313" key="5">
    <source>
        <dbReference type="Proteomes" id="UP000001070"/>
    </source>
</evidence>
<organism evidence="5">
    <name type="scientific">Drosophila grimshawi</name>
    <name type="common">Hawaiian fruit fly</name>
    <name type="synonym">Idiomyia grimshawi</name>
    <dbReference type="NCBI Taxonomy" id="7222"/>
    <lineage>
        <taxon>Eukaryota</taxon>
        <taxon>Metazoa</taxon>
        <taxon>Ecdysozoa</taxon>
        <taxon>Arthropoda</taxon>
        <taxon>Hexapoda</taxon>
        <taxon>Insecta</taxon>
        <taxon>Pterygota</taxon>
        <taxon>Neoptera</taxon>
        <taxon>Endopterygota</taxon>
        <taxon>Diptera</taxon>
        <taxon>Brachycera</taxon>
        <taxon>Muscomorpha</taxon>
        <taxon>Ephydroidea</taxon>
        <taxon>Drosophilidae</taxon>
        <taxon>Drosophila</taxon>
        <taxon>Hawaiian Drosophila</taxon>
    </lineage>
</organism>
<feature type="signal peptide" evidence="2">
    <location>
        <begin position="1"/>
        <end position="39"/>
    </location>
</feature>
<feature type="region of interest" description="Disordered" evidence="1">
    <location>
        <begin position="48"/>
        <end position="114"/>
    </location>
</feature>
<dbReference type="PhylomeDB" id="B4JJZ7"/>
<evidence type="ECO:0000256" key="2">
    <source>
        <dbReference type="SAM" id="SignalP"/>
    </source>
</evidence>
<dbReference type="Proteomes" id="UP000001070">
    <property type="component" value="Unassembled WGS sequence"/>
</dbReference>
<feature type="domain" description="Kazal-like" evidence="3">
    <location>
        <begin position="118"/>
        <end position="182"/>
    </location>
</feature>
<dbReference type="InParanoid" id="B4JJZ7"/>
<evidence type="ECO:0000313" key="4">
    <source>
        <dbReference type="EMBL" id="EDV99899.1"/>
    </source>
</evidence>
<dbReference type="Pfam" id="PF07648">
    <property type="entry name" value="Kazal_2"/>
    <property type="match status" value="1"/>
</dbReference>
<dbReference type="HOGENOM" id="CLU_139954_0_0_1"/>
<accession>B4JJZ7</accession>
<name>B4JJZ7_DROGR</name>
<dbReference type="EMBL" id="CH916370">
    <property type="protein sequence ID" value="EDV99899.1"/>
    <property type="molecule type" value="Genomic_DNA"/>
</dbReference>
<keyword evidence="2" id="KW-0732">Signal</keyword>
<evidence type="ECO:0000259" key="3">
    <source>
        <dbReference type="PROSITE" id="PS51465"/>
    </source>
</evidence>
<sequence>MGLTRMEGAHLDCKTPTSNMRHLMALLLLTLATSQAVTAIQDDYGSAGSDDIYLQSSGLPDQVDAKEENDTDADTDPDDPDDADDDDDDDDGDDDEKDEEQQEKPLNGSDVNNIEAIGETELSCEYSCPRYYRPVCVSRNDELVTYATPCEFFNHLRCSNVAKRKGQATPTFQLLYHNACQNNTQIIHP</sequence>
<keyword evidence="5" id="KW-1185">Reference proteome</keyword>
<gene>
    <name evidence="4" type="primary">Dgri\GH12145</name>
    <name evidence="4" type="ORF">Dgri_GH12145</name>
</gene>
<proteinExistence type="predicted"/>